<dbReference type="Gene3D" id="3.40.250.10">
    <property type="entry name" value="Rhodanese-like domain"/>
    <property type="match status" value="1"/>
</dbReference>
<evidence type="ECO:0000256" key="5">
    <source>
        <dbReference type="ARBA" id="ARBA00023002"/>
    </source>
</evidence>
<dbReference type="InterPro" id="IPR001763">
    <property type="entry name" value="Rhodanese-like_dom"/>
</dbReference>
<evidence type="ECO:0000256" key="3">
    <source>
        <dbReference type="ARBA" id="ARBA00022630"/>
    </source>
</evidence>
<organism evidence="8">
    <name type="scientific">uncultured Anaerotruncus sp</name>
    <dbReference type="NCBI Taxonomy" id="905011"/>
    <lineage>
        <taxon>Bacteria</taxon>
        <taxon>Bacillati</taxon>
        <taxon>Bacillota</taxon>
        <taxon>Clostridia</taxon>
        <taxon>Eubacteriales</taxon>
        <taxon>Oscillospiraceae</taxon>
        <taxon>Anaerotruncus</taxon>
        <taxon>environmental samples</taxon>
    </lineage>
</organism>
<dbReference type="InterPro" id="IPR050260">
    <property type="entry name" value="FAD-bd_OxRdtase"/>
</dbReference>
<dbReference type="Gene3D" id="3.50.50.60">
    <property type="entry name" value="FAD/NAD(P)-binding domain"/>
    <property type="match status" value="2"/>
</dbReference>
<dbReference type="Pfam" id="PF07992">
    <property type="entry name" value="Pyr_redox_2"/>
    <property type="match status" value="1"/>
</dbReference>
<comment type="similarity">
    <text evidence="2">Belongs to the class-III pyridine nucleotide-disulfide oxidoreductase family.</text>
</comment>
<feature type="domain" description="Rhodanese" evidence="7">
    <location>
        <begin position="464"/>
        <end position="551"/>
    </location>
</feature>
<evidence type="ECO:0000256" key="6">
    <source>
        <dbReference type="ARBA" id="ARBA00023284"/>
    </source>
</evidence>
<keyword evidence="5 8" id="KW-0560">Oxidoreductase</keyword>
<dbReference type="GO" id="GO:0050451">
    <property type="term" value="F:CoA-disulfide reductase (NADPH) activity"/>
    <property type="evidence" value="ECO:0007669"/>
    <property type="project" value="UniProtKB-EC"/>
</dbReference>
<keyword evidence="6" id="KW-0676">Redox-active center</keyword>
<evidence type="ECO:0000256" key="2">
    <source>
        <dbReference type="ARBA" id="ARBA00009130"/>
    </source>
</evidence>
<name>A0A1C6HX98_9FIRM</name>
<dbReference type="PROSITE" id="PS50206">
    <property type="entry name" value="RHODANESE_3"/>
    <property type="match status" value="1"/>
</dbReference>
<gene>
    <name evidence="8" type="primary">cdr</name>
    <name evidence="8" type="ORF">SAMEA3545359_01118</name>
</gene>
<dbReference type="SUPFAM" id="SSF51905">
    <property type="entry name" value="FAD/NAD(P)-binding domain"/>
    <property type="match status" value="2"/>
</dbReference>
<dbReference type="InterPro" id="IPR023753">
    <property type="entry name" value="FAD/NAD-binding_dom"/>
</dbReference>
<dbReference type="SMART" id="SM00450">
    <property type="entry name" value="RHOD"/>
    <property type="match status" value="1"/>
</dbReference>
<evidence type="ECO:0000313" key="8">
    <source>
        <dbReference type="EMBL" id="SCJ62532.1"/>
    </source>
</evidence>
<dbReference type="SUPFAM" id="SSF52821">
    <property type="entry name" value="Rhodanese/Cell cycle control phosphatase"/>
    <property type="match status" value="1"/>
</dbReference>
<dbReference type="Pfam" id="PF02852">
    <property type="entry name" value="Pyr_redox_dim"/>
    <property type="match status" value="1"/>
</dbReference>
<dbReference type="Pfam" id="PF00581">
    <property type="entry name" value="Rhodanese"/>
    <property type="match status" value="1"/>
</dbReference>
<evidence type="ECO:0000256" key="1">
    <source>
        <dbReference type="ARBA" id="ARBA00001974"/>
    </source>
</evidence>
<dbReference type="PANTHER" id="PTHR43429:SF1">
    <property type="entry name" value="NAD(P)H SULFUR OXIDOREDUCTASE (COA-DEPENDENT)"/>
    <property type="match status" value="1"/>
</dbReference>
<dbReference type="PRINTS" id="PR00368">
    <property type="entry name" value="FADPNR"/>
</dbReference>
<dbReference type="PRINTS" id="PR00411">
    <property type="entry name" value="PNDRDTASEI"/>
</dbReference>
<dbReference type="AlphaFoldDB" id="A0A1C6HX98"/>
<reference evidence="8" key="1">
    <citation type="submission" date="2015-09" db="EMBL/GenBank/DDBJ databases">
        <authorList>
            <consortium name="Pathogen Informatics"/>
        </authorList>
    </citation>
    <scope>NUCLEOTIDE SEQUENCE</scope>
    <source>
        <strain evidence="8">2789STDY5834896</strain>
    </source>
</reference>
<evidence type="ECO:0000259" key="7">
    <source>
        <dbReference type="PROSITE" id="PS50206"/>
    </source>
</evidence>
<accession>A0A1C6HX98</accession>
<proteinExistence type="inferred from homology"/>
<comment type="cofactor">
    <cofactor evidence="1">
        <name>FAD</name>
        <dbReference type="ChEBI" id="CHEBI:57692"/>
    </cofactor>
</comment>
<dbReference type="InterPro" id="IPR036188">
    <property type="entry name" value="FAD/NAD-bd_sf"/>
</dbReference>
<evidence type="ECO:0000256" key="4">
    <source>
        <dbReference type="ARBA" id="ARBA00022827"/>
    </source>
</evidence>
<dbReference type="SUPFAM" id="SSF55424">
    <property type="entry name" value="FAD/NAD-linked reductases, dimerisation (C-terminal) domain"/>
    <property type="match status" value="1"/>
</dbReference>
<dbReference type="EC" id="1.8.1.14" evidence="8"/>
<dbReference type="EMBL" id="FMHG01000001">
    <property type="protein sequence ID" value="SCJ62532.1"/>
    <property type="molecule type" value="Genomic_DNA"/>
</dbReference>
<protein>
    <submittedName>
        <fullName evidence="8">Coenzyme A disulfide reductase</fullName>
        <ecNumber evidence="8">1.8.1.14</ecNumber>
    </submittedName>
</protein>
<dbReference type="InterPro" id="IPR004099">
    <property type="entry name" value="Pyr_nucl-diS_OxRdtase_dimer"/>
</dbReference>
<dbReference type="InterPro" id="IPR036873">
    <property type="entry name" value="Rhodanese-like_dom_sf"/>
</dbReference>
<sequence>MKTVIIGGVAGGASAAARLRRLDEQAEIVVLERGDFVSFANCGLPYFIGGEITEQSALTLQTPQSFKARFHVDVRVRSEAVAIDPAAKEVRVRDLADGSEYRERYDALILSPGAAPLIPPLGDVESPRVFTLRNIPDTLAIQSFIKERAPRRAVVVGGGYIGVEMAENLMRAGLEVTVVELADHLIAPLDFDMAADVHVYAETKGLHLLLGRAVKHIADTGSQLQIELDEGSLTADMLLLSVGVRPDTALAADCGIDVNARGAIVVDAAMRTNLPDIYAVGDAVQVTDLVTGEPAFIPLAGPANKQGRIAADNICGLASSYRGTQGSAVLKLFDMTVATTGLSETAAQRAGLCYDKTYTYSASHAGYYPGGSSMSIKVLWEKGSLRLLGAQIVGFDGVDKRLDVLATALRLGAKVTDLAELELCYAPPFGSAKDPVNMVGFVAENIVTGKVKQFFWHDVADLPRDGSVTLLDVRTDTERARGHIDGFLHIPLDSLRQRLGELPAGKPVYVHCHSGLRSYIACRLLAGHGFTCYNLAGGWRLYEAVTKNRQVPPYICTQCK</sequence>
<dbReference type="PANTHER" id="PTHR43429">
    <property type="entry name" value="PYRIDINE NUCLEOTIDE-DISULFIDE OXIDOREDUCTASE DOMAIN-CONTAINING"/>
    <property type="match status" value="1"/>
</dbReference>
<keyword evidence="4" id="KW-0274">FAD</keyword>
<dbReference type="InterPro" id="IPR016156">
    <property type="entry name" value="FAD/NAD-linked_Rdtase_dimer_sf"/>
</dbReference>
<keyword evidence="3" id="KW-0285">Flavoprotein</keyword>